<dbReference type="AlphaFoldDB" id="A0A024JYT7"/>
<feature type="transmembrane region" description="Helical" evidence="2">
    <location>
        <begin position="103"/>
        <end position="128"/>
    </location>
</feature>
<gene>
    <name evidence="3" type="ORF">BN973_02783</name>
</gene>
<feature type="region of interest" description="Disordered" evidence="1">
    <location>
        <begin position="1"/>
        <end position="38"/>
    </location>
</feature>
<keyword evidence="2" id="KW-0472">Membrane</keyword>
<dbReference type="OrthoDB" id="4733664at2"/>
<dbReference type="Proteomes" id="UP000028880">
    <property type="component" value="Unassembled WGS sequence"/>
</dbReference>
<dbReference type="EMBL" id="HG964446">
    <property type="protein sequence ID" value="CDO88418.1"/>
    <property type="molecule type" value="Genomic_DNA"/>
</dbReference>
<keyword evidence="2" id="KW-1133">Transmembrane helix</keyword>
<reference evidence="3" key="2">
    <citation type="submission" date="2014-04" db="EMBL/GenBank/DDBJ databases">
        <authorList>
            <person name="Xu Y.W."/>
            <person name="Yang Q."/>
        </authorList>
    </citation>
    <scope>NUCLEOTIDE SEQUENCE</scope>
    <source>
        <strain evidence="3">DSM 44626</strain>
    </source>
</reference>
<evidence type="ECO:0000256" key="1">
    <source>
        <dbReference type="SAM" id="MobiDB-lite"/>
    </source>
</evidence>
<dbReference type="eggNOG" id="ENOG5031N59">
    <property type="taxonomic scope" value="Bacteria"/>
</dbReference>
<dbReference type="STRING" id="47839.BN973_02783"/>
<protein>
    <submittedName>
        <fullName evidence="3">Hypothetical membrane protein</fullName>
    </submittedName>
</protein>
<reference evidence="3" key="1">
    <citation type="journal article" date="2014" name="Genome Announc.">
        <title>Draft Genome Sequence of Mycobacterium triplex DSM 44626.</title>
        <authorList>
            <person name="Sassi M."/>
            <person name="Croce O."/>
            <person name="Robert C."/>
            <person name="Raoult D."/>
            <person name="Drancourt M."/>
        </authorList>
    </citation>
    <scope>NUCLEOTIDE SEQUENCE [LARGE SCALE GENOMIC DNA]</scope>
    <source>
        <strain evidence="3">DSM 44626</strain>
    </source>
</reference>
<dbReference type="HOGENOM" id="CLU_122815_0_0_11"/>
<evidence type="ECO:0000256" key="2">
    <source>
        <dbReference type="SAM" id="Phobius"/>
    </source>
</evidence>
<keyword evidence="2" id="KW-0812">Transmembrane</keyword>
<feature type="transmembrane region" description="Helical" evidence="2">
    <location>
        <begin position="135"/>
        <end position="157"/>
    </location>
</feature>
<feature type="transmembrane region" description="Helical" evidence="2">
    <location>
        <begin position="57"/>
        <end position="76"/>
    </location>
</feature>
<organism evidence="3">
    <name type="scientific">Mycobacterium triplex</name>
    <dbReference type="NCBI Taxonomy" id="47839"/>
    <lineage>
        <taxon>Bacteria</taxon>
        <taxon>Bacillati</taxon>
        <taxon>Actinomycetota</taxon>
        <taxon>Actinomycetes</taxon>
        <taxon>Mycobacteriales</taxon>
        <taxon>Mycobacteriaceae</taxon>
        <taxon>Mycobacterium</taxon>
        <taxon>Mycobacterium simiae complex</taxon>
    </lineage>
</organism>
<proteinExistence type="predicted"/>
<name>A0A024JYT7_9MYCO</name>
<sequence>MALPYPFEDPHRGDRAGSPPPSREPAEPADFRPMTYGDNDSDVKPHVIRLRVVPWDLVATLTLVALLVILATATTWPTKLYGFLGEVCSDESCGLVPFGIDMYIYPVVWGGIGAAIAAAGIGPFVSLLKGWYMSFWPVLSLAIIMASSVIGDALTVYSARYWH</sequence>
<accession>A0A024JYT7</accession>
<evidence type="ECO:0000313" key="3">
    <source>
        <dbReference type="EMBL" id="CDO88418.1"/>
    </source>
</evidence>